<feature type="compositionally biased region" description="Low complexity" evidence="7">
    <location>
        <begin position="350"/>
        <end position="365"/>
    </location>
</feature>
<reference evidence="9" key="1">
    <citation type="journal article" date="2014" name="Int. J. Syst. Evol. Microbiol.">
        <title>Complete genome sequence of Corynebacterium casei LMG S-19264T (=DSM 44701T), isolated from a smear-ripened cheese.</title>
        <authorList>
            <consortium name="US DOE Joint Genome Institute (JGI-PGF)"/>
            <person name="Walter F."/>
            <person name="Albersmeier A."/>
            <person name="Kalinowski J."/>
            <person name="Ruckert C."/>
        </authorList>
    </citation>
    <scope>NUCLEOTIDE SEQUENCE</scope>
    <source>
        <strain evidence="9">VKM B-1606</strain>
    </source>
</reference>
<dbReference type="RefSeq" id="WP_204950337.1">
    <property type="nucleotide sequence ID" value="NZ_BSFF01000001.1"/>
</dbReference>
<feature type="compositionally biased region" description="Low complexity" evidence="7">
    <location>
        <begin position="188"/>
        <end position="198"/>
    </location>
</feature>
<evidence type="ECO:0000256" key="2">
    <source>
        <dbReference type="ARBA" id="ARBA00022617"/>
    </source>
</evidence>
<dbReference type="InterPro" id="IPR002327">
    <property type="entry name" value="Cyt_c_1A/1B"/>
</dbReference>
<reference evidence="10 11" key="2">
    <citation type="submission" date="2021-01" db="EMBL/GenBank/DDBJ databases">
        <title>Genomic Encyclopedia of Type Strains, Phase IV (KMG-IV): sequencing the most valuable type-strain genomes for metagenomic binning, comparative biology and taxonomic classification.</title>
        <authorList>
            <person name="Goeker M."/>
        </authorList>
    </citation>
    <scope>NUCLEOTIDE SEQUENCE [LARGE SCALE GENOMIC DNA]</scope>
    <source>
        <strain evidence="10 11">DSM 6130</strain>
    </source>
</reference>
<feature type="compositionally biased region" description="Basic and acidic residues" evidence="7">
    <location>
        <begin position="330"/>
        <end position="341"/>
    </location>
</feature>
<dbReference type="InterPro" id="IPR009056">
    <property type="entry name" value="Cyt_c-like_dom"/>
</dbReference>
<dbReference type="GO" id="GO:0020037">
    <property type="term" value="F:heme binding"/>
    <property type="evidence" value="ECO:0007669"/>
    <property type="project" value="InterPro"/>
</dbReference>
<evidence type="ECO:0000256" key="5">
    <source>
        <dbReference type="ARBA" id="ARBA00023004"/>
    </source>
</evidence>
<evidence type="ECO:0000256" key="6">
    <source>
        <dbReference type="PROSITE-ProRule" id="PRU00433"/>
    </source>
</evidence>
<dbReference type="EMBL" id="BSFF01000001">
    <property type="protein sequence ID" value="GLK55032.1"/>
    <property type="molecule type" value="Genomic_DNA"/>
</dbReference>
<dbReference type="Gene3D" id="1.10.760.10">
    <property type="entry name" value="Cytochrome c-like domain"/>
    <property type="match status" value="2"/>
</dbReference>
<dbReference type="PROSITE" id="PS51007">
    <property type="entry name" value="CYTC"/>
    <property type="match status" value="2"/>
</dbReference>
<dbReference type="InterPro" id="IPR036909">
    <property type="entry name" value="Cyt_c-like_dom_sf"/>
</dbReference>
<dbReference type="PRINTS" id="PR00604">
    <property type="entry name" value="CYTCHRMECIAB"/>
</dbReference>
<comment type="caution">
    <text evidence="9">The sequence shown here is derived from an EMBL/GenBank/DDBJ whole genome shotgun (WGS) entry which is preliminary data.</text>
</comment>
<evidence type="ECO:0000256" key="7">
    <source>
        <dbReference type="SAM" id="MobiDB-lite"/>
    </source>
</evidence>
<feature type="region of interest" description="Disordered" evidence="7">
    <location>
        <begin position="322"/>
        <end position="392"/>
    </location>
</feature>
<evidence type="ECO:0000256" key="4">
    <source>
        <dbReference type="ARBA" id="ARBA00022982"/>
    </source>
</evidence>
<feature type="compositionally biased region" description="Low complexity" evidence="7">
    <location>
        <begin position="373"/>
        <end position="383"/>
    </location>
</feature>
<dbReference type="GO" id="GO:0009055">
    <property type="term" value="F:electron transfer activity"/>
    <property type="evidence" value="ECO:0007669"/>
    <property type="project" value="InterPro"/>
</dbReference>
<evidence type="ECO:0000313" key="12">
    <source>
        <dbReference type="Proteomes" id="UP001143400"/>
    </source>
</evidence>
<dbReference type="Pfam" id="PF00034">
    <property type="entry name" value="Cytochrom_C"/>
    <property type="match status" value="2"/>
</dbReference>
<evidence type="ECO:0000313" key="11">
    <source>
        <dbReference type="Proteomes" id="UP000758856"/>
    </source>
</evidence>
<sequence length="392" mass="39134">MDSFELNKIAGAVLGALTVTLTLNAVAGLVFGQHEPEKPGYEVAALDESGGGDAGGGAAAAAPIEARLAKADPAKGEAAAKKCGACHSFEKGGAAKAGPNLYGIVGLKHAHMEGFGYSAAMKATTDKTWDFANLDHWIENPKGYISGTSMAFAGIKNPEERANLLAYLNKNSDSPQPLPAAPAEGEKPAAAGGEKGAAAPAAGGGDFKALVAAADVKKGEAVAKKCGACHSFDKGGPAKAGPNLYGIVGLKHAHMEGFGYSAAMKATSDKVWDVDNLGHWLENPKAYVPGTSMAFAGIKSLEERAALIAYLNKNSDAPVDLGAAGGGDAKPADAKPADPKPSEPAPAAPAPDAAKPAEGGDTPAAPAEPAPAPQEGAAPGQPGATPPAEQPK</sequence>
<protein>
    <submittedName>
        <fullName evidence="10">Cytochrome c</fullName>
    </submittedName>
</protein>
<proteinExistence type="predicted"/>
<evidence type="ECO:0000256" key="3">
    <source>
        <dbReference type="ARBA" id="ARBA00022723"/>
    </source>
</evidence>
<dbReference type="SUPFAM" id="SSF46626">
    <property type="entry name" value="Cytochrome c"/>
    <property type="match status" value="2"/>
</dbReference>
<keyword evidence="5 6" id="KW-0408">Iron</keyword>
<keyword evidence="3 6" id="KW-0479">Metal-binding</keyword>
<dbReference type="AlphaFoldDB" id="A0A9W6MRA0"/>
<feature type="region of interest" description="Disordered" evidence="7">
    <location>
        <begin position="174"/>
        <end position="198"/>
    </location>
</feature>
<keyword evidence="11" id="KW-1185">Reference proteome</keyword>
<organism evidence="9 12">
    <name type="scientific">Methylopila capsulata</name>
    <dbReference type="NCBI Taxonomy" id="61654"/>
    <lineage>
        <taxon>Bacteria</taxon>
        <taxon>Pseudomonadati</taxon>
        <taxon>Pseudomonadota</taxon>
        <taxon>Alphaproteobacteria</taxon>
        <taxon>Hyphomicrobiales</taxon>
        <taxon>Methylopilaceae</taxon>
        <taxon>Methylopila</taxon>
    </lineage>
</organism>
<keyword evidence="2 6" id="KW-0349">Heme</keyword>
<accession>A0A9W6MRA0</accession>
<evidence type="ECO:0000256" key="1">
    <source>
        <dbReference type="ARBA" id="ARBA00022448"/>
    </source>
</evidence>
<dbReference type="PANTHER" id="PTHR11961">
    <property type="entry name" value="CYTOCHROME C"/>
    <property type="match status" value="1"/>
</dbReference>
<feature type="domain" description="Cytochrome c" evidence="8">
    <location>
        <begin position="214"/>
        <end position="315"/>
    </location>
</feature>
<gene>
    <name evidence="9" type="ORF">GCM10008170_10510</name>
    <name evidence="10" type="ORF">JOD31_002192</name>
</gene>
<dbReference type="Proteomes" id="UP000758856">
    <property type="component" value="Unassembled WGS sequence"/>
</dbReference>
<dbReference type="EMBL" id="JAFBCY010000002">
    <property type="protein sequence ID" value="MBM7851967.1"/>
    <property type="molecule type" value="Genomic_DNA"/>
</dbReference>
<feature type="domain" description="Cytochrome c" evidence="8">
    <location>
        <begin position="71"/>
        <end position="172"/>
    </location>
</feature>
<evidence type="ECO:0000259" key="8">
    <source>
        <dbReference type="PROSITE" id="PS51007"/>
    </source>
</evidence>
<dbReference type="Proteomes" id="UP001143400">
    <property type="component" value="Unassembled WGS sequence"/>
</dbReference>
<name>A0A9W6MRA0_9HYPH</name>
<keyword evidence="1" id="KW-0813">Transport</keyword>
<evidence type="ECO:0000313" key="9">
    <source>
        <dbReference type="EMBL" id="GLK55032.1"/>
    </source>
</evidence>
<reference evidence="9" key="3">
    <citation type="submission" date="2023-01" db="EMBL/GenBank/DDBJ databases">
        <authorList>
            <person name="Sun Q."/>
            <person name="Evtushenko L."/>
        </authorList>
    </citation>
    <scope>NUCLEOTIDE SEQUENCE</scope>
    <source>
        <strain evidence="9">VKM B-1606</strain>
    </source>
</reference>
<evidence type="ECO:0000313" key="10">
    <source>
        <dbReference type="EMBL" id="MBM7851967.1"/>
    </source>
</evidence>
<keyword evidence="4" id="KW-0249">Electron transport</keyword>
<dbReference type="GO" id="GO:0046872">
    <property type="term" value="F:metal ion binding"/>
    <property type="evidence" value="ECO:0007669"/>
    <property type="project" value="UniProtKB-KW"/>
</dbReference>